<dbReference type="AlphaFoldDB" id="A0A0P6YND0"/>
<gene>
    <name evidence="3" type="ORF">ADN01_00465</name>
</gene>
<protein>
    <submittedName>
        <fullName evidence="3">Uncharacterized protein</fullName>
    </submittedName>
</protein>
<keyword evidence="2" id="KW-0732">Signal</keyword>
<feature type="compositionally biased region" description="Low complexity" evidence="1">
    <location>
        <begin position="46"/>
        <end position="59"/>
    </location>
</feature>
<evidence type="ECO:0000256" key="1">
    <source>
        <dbReference type="SAM" id="MobiDB-lite"/>
    </source>
</evidence>
<evidence type="ECO:0000313" key="3">
    <source>
        <dbReference type="EMBL" id="KPL91791.1"/>
    </source>
</evidence>
<feature type="signal peptide" evidence="2">
    <location>
        <begin position="1"/>
        <end position="25"/>
    </location>
</feature>
<organism evidence="3 4">
    <name type="scientific">Levilinea saccharolytica</name>
    <dbReference type="NCBI Taxonomy" id="229921"/>
    <lineage>
        <taxon>Bacteria</taxon>
        <taxon>Bacillati</taxon>
        <taxon>Chloroflexota</taxon>
        <taxon>Anaerolineae</taxon>
        <taxon>Anaerolineales</taxon>
        <taxon>Anaerolineaceae</taxon>
        <taxon>Levilinea</taxon>
    </lineage>
</organism>
<reference evidence="3 4" key="1">
    <citation type="submission" date="2015-07" db="EMBL/GenBank/DDBJ databases">
        <title>Genome sequence of Levilinea saccharolytica DSM 16555.</title>
        <authorList>
            <person name="Hemp J."/>
            <person name="Ward L.M."/>
            <person name="Pace L.A."/>
            <person name="Fischer W.W."/>
        </authorList>
    </citation>
    <scope>NUCLEOTIDE SEQUENCE [LARGE SCALE GENOMIC DNA]</scope>
    <source>
        <strain evidence="3 4">KIBI-1</strain>
    </source>
</reference>
<dbReference type="RefSeq" id="WP_062418011.1">
    <property type="nucleotide sequence ID" value="NZ_DF967974.1"/>
</dbReference>
<feature type="region of interest" description="Disordered" evidence="1">
    <location>
        <begin position="46"/>
        <end position="70"/>
    </location>
</feature>
<dbReference type="Proteomes" id="UP000050501">
    <property type="component" value="Unassembled WGS sequence"/>
</dbReference>
<sequence length="307" mass="32808">MKKTILPLTLLALTALACNMTVSFAPTSQPEPEPTRVSPTLTLPAAPTQAVPTQPQPTSEVPNLPEPTVPPQPLSGSTITFHRLTVTLPQTVANGASGSEIPRNDSPEAAQWQKTPGHLQVSLDGYYALQGKTNQPAIYVFPALEYAELAPAAFESIHRLRNYLYDPNNVPALDQMPGVPFMNAKILFAAQILPLSFQNGTGVRYITEYAQGPVQANNTDLFYNYIGVTDDGNDYVVVILPITSPVLAESGDLNAPVPSGGVPYPDNGRADPYFIAISDLLNVQPGGSFSPSLDMLDSLIQSISIAP</sequence>
<dbReference type="EMBL" id="LGCM01000002">
    <property type="protein sequence ID" value="KPL91791.1"/>
    <property type="molecule type" value="Genomic_DNA"/>
</dbReference>
<evidence type="ECO:0000256" key="2">
    <source>
        <dbReference type="SAM" id="SignalP"/>
    </source>
</evidence>
<feature type="chain" id="PRO_5006133741" evidence="2">
    <location>
        <begin position="26"/>
        <end position="307"/>
    </location>
</feature>
<dbReference type="STRING" id="229921.ADN01_00465"/>
<dbReference type="PROSITE" id="PS51257">
    <property type="entry name" value="PROKAR_LIPOPROTEIN"/>
    <property type="match status" value="1"/>
</dbReference>
<proteinExistence type="predicted"/>
<name>A0A0P6YND0_9CHLR</name>
<accession>A0A0P6YND0</accession>
<comment type="caution">
    <text evidence="3">The sequence shown here is derived from an EMBL/GenBank/DDBJ whole genome shotgun (WGS) entry which is preliminary data.</text>
</comment>
<evidence type="ECO:0000313" key="4">
    <source>
        <dbReference type="Proteomes" id="UP000050501"/>
    </source>
</evidence>
<keyword evidence="4" id="KW-1185">Reference proteome</keyword>